<dbReference type="Pfam" id="PF00005">
    <property type="entry name" value="ABC_tran"/>
    <property type="match status" value="1"/>
</dbReference>
<keyword evidence="1" id="KW-0813">Transport</keyword>
<organism evidence="5 6">
    <name type="scientific">Propionibacterium ruminifibrarum</name>
    <dbReference type="NCBI Taxonomy" id="1962131"/>
    <lineage>
        <taxon>Bacteria</taxon>
        <taxon>Bacillati</taxon>
        <taxon>Actinomycetota</taxon>
        <taxon>Actinomycetes</taxon>
        <taxon>Propionibacteriales</taxon>
        <taxon>Propionibacteriaceae</taxon>
        <taxon>Propionibacterium</taxon>
    </lineage>
</organism>
<evidence type="ECO:0000313" key="6">
    <source>
        <dbReference type="Proteomes" id="UP000265962"/>
    </source>
</evidence>
<dbReference type="PANTHER" id="PTHR42939">
    <property type="entry name" value="ABC TRANSPORTER ATP-BINDING PROTEIN ALBC-RELATED"/>
    <property type="match status" value="1"/>
</dbReference>
<gene>
    <name evidence="5" type="ORF">PROPJV5_1257</name>
</gene>
<sequence length="238" mass="26467">MDIIAVTQDAPLLTIEGLSAWYEPNHPVLKDINIEVRPGEAVGLLGANGAGKTTLLHSICAVHRKMDYRSFLLNGEPSSPRSEAFKHQRYLSLTEDKSFPTWDLSNFIRFIERAYRMRHDAARLESLVRGFHFESYRTTVFAELSSGSRKKANLIAAFHAPAPLLLLDEPVDFLDFTATEFLYSAIVAARDDGRSVLLSSHIAESFTRCTSSVHVLKDGILTGPFPTPQDPHDVASLI</sequence>
<dbReference type="SUPFAM" id="SSF52540">
    <property type="entry name" value="P-loop containing nucleoside triphosphate hydrolases"/>
    <property type="match status" value="1"/>
</dbReference>
<dbReference type="PANTHER" id="PTHR42939:SF1">
    <property type="entry name" value="ABC TRANSPORTER ATP-BINDING PROTEIN ALBC-RELATED"/>
    <property type="match status" value="1"/>
</dbReference>
<dbReference type="EC" id="3.6.1.3" evidence="5"/>
<dbReference type="InterPro" id="IPR051782">
    <property type="entry name" value="ABC_Transporter_VariousFunc"/>
</dbReference>
<name>A0A375I2R6_9ACTN</name>
<protein>
    <submittedName>
        <fullName evidence="5">Adenosinetriphosphatase</fullName>
        <ecNumber evidence="5">3.6.1.3</ecNumber>
    </submittedName>
</protein>
<keyword evidence="2" id="KW-0547">Nucleotide-binding</keyword>
<proteinExistence type="predicted"/>
<evidence type="ECO:0000256" key="2">
    <source>
        <dbReference type="ARBA" id="ARBA00022741"/>
    </source>
</evidence>
<dbReference type="PROSITE" id="PS50893">
    <property type="entry name" value="ABC_TRANSPORTER_2"/>
    <property type="match status" value="1"/>
</dbReference>
<keyword evidence="5" id="KW-0378">Hydrolase</keyword>
<evidence type="ECO:0000313" key="5">
    <source>
        <dbReference type="EMBL" id="SPF68313.1"/>
    </source>
</evidence>
<dbReference type="InterPro" id="IPR003593">
    <property type="entry name" value="AAA+_ATPase"/>
</dbReference>
<reference evidence="6" key="1">
    <citation type="submission" date="2018-02" db="EMBL/GenBank/DDBJ databases">
        <authorList>
            <person name="Hornung B."/>
        </authorList>
    </citation>
    <scope>NUCLEOTIDE SEQUENCE [LARGE SCALE GENOMIC DNA]</scope>
</reference>
<dbReference type="GO" id="GO:0005524">
    <property type="term" value="F:ATP binding"/>
    <property type="evidence" value="ECO:0007669"/>
    <property type="project" value="UniProtKB-KW"/>
</dbReference>
<dbReference type="EMBL" id="OMOH01000004">
    <property type="protein sequence ID" value="SPF68313.1"/>
    <property type="molecule type" value="Genomic_DNA"/>
</dbReference>
<evidence type="ECO:0000256" key="1">
    <source>
        <dbReference type="ARBA" id="ARBA00022448"/>
    </source>
</evidence>
<dbReference type="GO" id="GO:0016887">
    <property type="term" value="F:ATP hydrolysis activity"/>
    <property type="evidence" value="ECO:0007669"/>
    <property type="project" value="InterPro"/>
</dbReference>
<dbReference type="InterPro" id="IPR003439">
    <property type="entry name" value="ABC_transporter-like_ATP-bd"/>
</dbReference>
<evidence type="ECO:0000259" key="4">
    <source>
        <dbReference type="PROSITE" id="PS50893"/>
    </source>
</evidence>
<dbReference type="Gene3D" id="3.40.50.300">
    <property type="entry name" value="P-loop containing nucleotide triphosphate hydrolases"/>
    <property type="match status" value="1"/>
</dbReference>
<dbReference type="Proteomes" id="UP000265962">
    <property type="component" value="Unassembled WGS sequence"/>
</dbReference>
<feature type="domain" description="ABC transporter" evidence="4">
    <location>
        <begin position="13"/>
        <end position="237"/>
    </location>
</feature>
<keyword evidence="6" id="KW-1185">Reference proteome</keyword>
<dbReference type="InterPro" id="IPR027417">
    <property type="entry name" value="P-loop_NTPase"/>
</dbReference>
<keyword evidence="3" id="KW-0067">ATP-binding</keyword>
<evidence type="ECO:0000256" key="3">
    <source>
        <dbReference type="ARBA" id="ARBA00022840"/>
    </source>
</evidence>
<dbReference type="SMART" id="SM00382">
    <property type="entry name" value="AAA"/>
    <property type="match status" value="1"/>
</dbReference>
<dbReference type="AlphaFoldDB" id="A0A375I2R6"/>
<accession>A0A375I2R6</accession>